<keyword evidence="9" id="KW-1185">Reference proteome</keyword>
<name>A0A2M9CLH4_9MICO</name>
<evidence type="ECO:0000256" key="3">
    <source>
        <dbReference type="ARBA" id="ARBA00022643"/>
    </source>
</evidence>
<evidence type="ECO:0000256" key="4">
    <source>
        <dbReference type="ARBA" id="ARBA00023002"/>
    </source>
</evidence>
<feature type="binding site" evidence="5">
    <location>
        <position position="113"/>
    </location>
    <ligand>
        <name>FMN</name>
        <dbReference type="ChEBI" id="CHEBI:58210"/>
    </ligand>
</feature>
<dbReference type="Pfam" id="PF10590">
    <property type="entry name" value="PNP_phzG_C"/>
    <property type="match status" value="1"/>
</dbReference>
<dbReference type="AlphaFoldDB" id="A0A2M9CLH4"/>
<dbReference type="PIRSF" id="PIRSF000190">
    <property type="entry name" value="Pyd_amn-ph_oxd"/>
    <property type="match status" value="1"/>
</dbReference>
<dbReference type="PANTHER" id="PTHR10851">
    <property type="entry name" value="PYRIDOXINE-5-PHOSPHATE OXIDASE"/>
    <property type="match status" value="1"/>
</dbReference>
<evidence type="ECO:0000259" key="7">
    <source>
        <dbReference type="Pfam" id="PF10590"/>
    </source>
</evidence>
<proteinExistence type="inferred from homology"/>
<comment type="caution">
    <text evidence="8">The sequence shown here is derived from an EMBL/GenBank/DDBJ whole genome shotgun (WGS) entry which is preliminary data.</text>
</comment>
<evidence type="ECO:0000256" key="2">
    <source>
        <dbReference type="ARBA" id="ARBA00022630"/>
    </source>
</evidence>
<feature type="binding site" evidence="5">
    <location>
        <begin position="148"/>
        <end position="149"/>
    </location>
    <ligand>
        <name>FMN</name>
        <dbReference type="ChEBI" id="CHEBI:58210"/>
    </ligand>
</feature>
<dbReference type="NCBIfam" id="NF004231">
    <property type="entry name" value="PRK05679.1"/>
    <property type="match status" value="1"/>
</dbReference>
<evidence type="ECO:0000313" key="8">
    <source>
        <dbReference type="EMBL" id="PJJ72746.1"/>
    </source>
</evidence>
<dbReference type="RefSeq" id="WP_100364902.1">
    <property type="nucleotide sequence ID" value="NZ_PGFF01000001.1"/>
</dbReference>
<gene>
    <name evidence="8" type="ORF">CLV46_2321</name>
</gene>
<dbReference type="Proteomes" id="UP000228758">
    <property type="component" value="Unassembled WGS sequence"/>
</dbReference>
<organism evidence="8 9">
    <name type="scientific">Diaminobutyricimonas aerilata</name>
    <dbReference type="NCBI Taxonomy" id="1162967"/>
    <lineage>
        <taxon>Bacteria</taxon>
        <taxon>Bacillati</taxon>
        <taxon>Actinomycetota</taxon>
        <taxon>Actinomycetes</taxon>
        <taxon>Micrococcales</taxon>
        <taxon>Microbacteriaceae</taxon>
        <taxon>Diaminobutyricimonas</taxon>
    </lineage>
</organism>
<dbReference type="GO" id="GO:0010181">
    <property type="term" value="F:FMN binding"/>
    <property type="evidence" value="ECO:0007669"/>
    <property type="project" value="InterPro"/>
</dbReference>
<comment type="cofactor">
    <cofactor evidence="5">
        <name>FMN</name>
        <dbReference type="ChEBI" id="CHEBI:58210"/>
    </cofactor>
    <text evidence="5">Binds 1 FMN per subunit.</text>
</comment>
<dbReference type="GO" id="GO:0004733">
    <property type="term" value="F:pyridoxamine phosphate oxidase activity"/>
    <property type="evidence" value="ECO:0007669"/>
    <property type="project" value="InterPro"/>
</dbReference>
<dbReference type="InterPro" id="IPR000659">
    <property type="entry name" value="Pyridox_Oxase"/>
</dbReference>
<keyword evidence="4" id="KW-0560">Oxidoreductase</keyword>
<dbReference type="InterPro" id="IPR011576">
    <property type="entry name" value="Pyridox_Oxase_N"/>
</dbReference>
<keyword evidence="3 5" id="KW-0288">FMN</keyword>
<dbReference type="InterPro" id="IPR019576">
    <property type="entry name" value="Pyridoxamine_oxidase_dimer_C"/>
</dbReference>
<feature type="domain" description="Pyridoxamine 5'-phosphate oxidase N-terminal" evidence="6">
    <location>
        <begin position="42"/>
        <end position="155"/>
    </location>
</feature>
<dbReference type="OrthoDB" id="9780392at2"/>
<comment type="similarity">
    <text evidence="1">Belongs to the pyridoxamine 5'-phosphate oxidase family.</text>
</comment>
<reference evidence="8 9" key="1">
    <citation type="submission" date="2017-11" db="EMBL/GenBank/DDBJ databases">
        <title>Genomic Encyclopedia of Archaeal and Bacterial Type Strains, Phase II (KMG-II): From Individual Species to Whole Genera.</title>
        <authorList>
            <person name="Goeker M."/>
        </authorList>
    </citation>
    <scope>NUCLEOTIDE SEQUENCE [LARGE SCALE GENOMIC DNA]</scope>
    <source>
        <strain evidence="8 9">DSM 27393</strain>
    </source>
</reference>
<dbReference type="PANTHER" id="PTHR10851:SF0">
    <property type="entry name" value="PYRIDOXINE-5'-PHOSPHATE OXIDASE"/>
    <property type="match status" value="1"/>
</dbReference>
<evidence type="ECO:0000256" key="1">
    <source>
        <dbReference type="ARBA" id="ARBA00007301"/>
    </source>
</evidence>
<evidence type="ECO:0000313" key="9">
    <source>
        <dbReference type="Proteomes" id="UP000228758"/>
    </source>
</evidence>
<evidence type="ECO:0000259" key="6">
    <source>
        <dbReference type="Pfam" id="PF01243"/>
    </source>
</evidence>
<feature type="binding site" evidence="5">
    <location>
        <position position="191"/>
    </location>
    <ligand>
        <name>FMN</name>
        <dbReference type="ChEBI" id="CHEBI:58210"/>
    </ligand>
</feature>
<keyword evidence="2" id="KW-0285">Flavoprotein</keyword>
<feature type="binding site" evidence="5">
    <location>
        <begin position="69"/>
        <end position="74"/>
    </location>
    <ligand>
        <name>FMN</name>
        <dbReference type="ChEBI" id="CHEBI:58210"/>
    </ligand>
</feature>
<dbReference type="EMBL" id="PGFF01000001">
    <property type="protein sequence ID" value="PJJ72746.1"/>
    <property type="molecule type" value="Genomic_DNA"/>
</dbReference>
<dbReference type="GO" id="GO:0008615">
    <property type="term" value="P:pyridoxine biosynthetic process"/>
    <property type="evidence" value="ECO:0007669"/>
    <property type="project" value="InterPro"/>
</dbReference>
<feature type="binding site" evidence="5">
    <location>
        <position position="201"/>
    </location>
    <ligand>
        <name>FMN</name>
        <dbReference type="ChEBI" id="CHEBI:58210"/>
    </ligand>
</feature>
<accession>A0A2M9CLH4</accession>
<dbReference type="InterPro" id="IPR012349">
    <property type="entry name" value="Split_barrel_FMN-bd"/>
</dbReference>
<sequence>MATPDDLRSRLRSLKPFEARLPLFDPDALPEEPLPAVIEWVQQAIDAGVAVPHAMTLATATEDGVPNARTLLLKDVDERGLWFASVNSGPKGLELEGNPRAALVLYWREQGRQLRVTGTVRVAEREIAERDFLSRHPIARAGAIAGRQSSEMPDDAEQQLADAQRLVAEQPDFVPEDWTAYYVEPETVEFWQATPDRDQMRVRYRRFGVGWRRDRLWP</sequence>
<feature type="binding site" evidence="5">
    <location>
        <position position="91"/>
    </location>
    <ligand>
        <name>FMN</name>
        <dbReference type="ChEBI" id="CHEBI:58210"/>
    </ligand>
</feature>
<feature type="domain" description="Pyridoxine 5'-phosphate oxidase dimerisation C-terminal" evidence="7">
    <location>
        <begin position="178"/>
        <end position="218"/>
    </location>
</feature>
<dbReference type="SUPFAM" id="SSF50475">
    <property type="entry name" value="FMN-binding split barrel"/>
    <property type="match status" value="1"/>
</dbReference>
<dbReference type="Gene3D" id="2.30.110.10">
    <property type="entry name" value="Electron Transport, Fmn-binding Protein, Chain A"/>
    <property type="match status" value="1"/>
</dbReference>
<dbReference type="Pfam" id="PF01243">
    <property type="entry name" value="PNPOx_N"/>
    <property type="match status" value="1"/>
</dbReference>
<evidence type="ECO:0000256" key="5">
    <source>
        <dbReference type="PIRSR" id="PIRSR000190-2"/>
    </source>
</evidence>
<protein>
    <submittedName>
        <fullName evidence="8">Pyridoxamine 5'-phosphate oxidase</fullName>
    </submittedName>
</protein>